<dbReference type="CDD" id="cd17992">
    <property type="entry name" value="DEXHc_RecG"/>
    <property type="match status" value="1"/>
</dbReference>
<proteinExistence type="inferred from homology"/>
<dbReference type="InterPro" id="IPR001650">
    <property type="entry name" value="Helicase_C-like"/>
</dbReference>
<keyword evidence="9 15" id="KW-0233">DNA recombination</keyword>
<dbReference type="NCBIfam" id="TIGR00643">
    <property type="entry name" value="recG"/>
    <property type="match status" value="1"/>
</dbReference>
<feature type="domain" description="Helicase C-terminal" evidence="17">
    <location>
        <begin position="453"/>
        <end position="617"/>
    </location>
</feature>
<dbReference type="EMBL" id="CP025688">
    <property type="protein sequence ID" value="QAA22311.1"/>
    <property type="molecule type" value="Genomic_DNA"/>
</dbReference>
<evidence type="ECO:0000259" key="16">
    <source>
        <dbReference type="PROSITE" id="PS51192"/>
    </source>
</evidence>
<keyword evidence="3 15" id="KW-0547">Nucleotide-binding</keyword>
<keyword evidence="19" id="KW-1185">Reference proteome</keyword>
<gene>
    <name evidence="18" type="ORF">C0674_06585</name>
</gene>
<evidence type="ECO:0000256" key="6">
    <source>
        <dbReference type="ARBA" id="ARBA00022806"/>
    </source>
</evidence>
<dbReference type="Gene3D" id="1.10.150.20">
    <property type="entry name" value="5' to 3' exonuclease, C-terminal subdomain"/>
    <property type="match status" value="1"/>
</dbReference>
<evidence type="ECO:0000256" key="10">
    <source>
        <dbReference type="ARBA" id="ARBA00023204"/>
    </source>
</evidence>
<dbReference type="CDD" id="cd04488">
    <property type="entry name" value="RecG_wedge_OBF"/>
    <property type="match status" value="1"/>
</dbReference>
<dbReference type="Pfam" id="PF00271">
    <property type="entry name" value="Helicase_C"/>
    <property type="match status" value="1"/>
</dbReference>
<dbReference type="NCBIfam" id="NF008168">
    <property type="entry name" value="PRK10917.2-2"/>
    <property type="match status" value="1"/>
</dbReference>
<keyword evidence="10 15" id="KW-0234">DNA repair</keyword>
<dbReference type="PANTHER" id="PTHR47964">
    <property type="entry name" value="ATP-DEPENDENT DNA HELICASE HOMOLOG RECG, CHLOROPLASTIC"/>
    <property type="match status" value="1"/>
</dbReference>
<evidence type="ECO:0000256" key="5">
    <source>
        <dbReference type="ARBA" id="ARBA00022801"/>
    </source>
</evidence>
<dbReference type="SUPFAM" id="SSF52540">
    <property type="entry name" value="P-loop containing nucleoside triphosphate hydrolases"/>
    <property type="match status" value="2"/>
</dbReference>
<dbReference type="InterPro" id="IPR027417">
    <property type="entry name" value="P-loop_NTPase"/>
</dbReference>
<evidence type="ECO:0000256" key="1">
    <source>
        <dbReference type="ARBA" id="ARBA00007504"/>
    </source>
</evidence>
<evidence type="ECO:0000256" key="12">
    <source>
        <dbReference type="ARBA" id="ARBA00034617"/>
    </source>
</evidence>
<dbReference type="Pfam" id="PF19833">
    <property type="entry name" value="RecG_dom3_C"/>
    <property type="match status" value="1"/>
</dbReference>
<dbReference type="CDD" id="cd18811">
    <property type="entry name" value="SF2_C_RecG"/>
    <property type="match status" value="1"/>
</dbReference>
<evidence type="ECO:0000256" key="9">
    <source>
        <dbReference type="ARBA" id="ARBA00023172"/>
    </source>
</evidence>
<dbReference type="Gene3D" id="3.40.50.300">
    <property type="entry name" value="P-loop containing nucleotide triphosphate hydrolases"/>
    <property type="match status" value="2"/>
</dbReference>
<evidence type="ECO:0000313" key="19">
    <source>
        <dbReference type="Proteomes" id="UP000285882"/>
    </source>
</evidence>
<dbReference type="PROSITE" id="PS51194">
    <property type="entry name" value="HELICASE_CTER"/>
    <property type="match status" value="1"/>
</dbReference>
<accession>A0ABX5Q6Q1</accession>
<dbReference type="PANTHER" id="PTHR47964:SF1">
    <property type="entry name" value="ATP-DEPENDENT DNA HELICASE HOMOLOG RECG, CHLOROPLASTIC"/>
    <property type="match status" value="1"/>
</dbReference>
<evidence type="ECO:0000259" key="17">
    <source>
        <dbReference type="PROSITE" id="PS51194"/>
    </source>
</evidence>
<dbReference type="InterPro" id="IPR004609">
    <property type="entry name" value="ATP-dep_DNA_helicase_RecG"/>
</dbReference>
<evidence type="ECO:0000256" key="8">
    <source>
        <dbReference type="ARBA" id="ARBA00023125"/>
    </source>
</evidence>
<evidence type="ECO:0000256" key="14">
    <source>
        <dbReference type="ARBA" id="ARBA00048988"/>
    </source>
</evidence>
<keyword evidence="5 15" id="KW-0378">Hydrolase</keyword>
<feature type="domain" description="Helicase ATP-binding" evidence="16">
    <location>
        <begin position="273"/>
        <end position="434"/>
    </location>
</feature>
<dbReference type="Proteomes" id="UP000285882">
    <property type="component" value="Chromosome"/>
</dbReference>
<dbReference type="InterPro" id="IPR011545">
    <property type="entry name" value="DEAD/DEAH_box_helicase_dom"/>
</dbReference>
<evidence type="ECO:0000256" key="15">
    <source>
        <dbReference type="RuleBase" id="RU363016"/>
    </source>
</evidence>
<name>A0ABX5Q6Q1_9BACL</name>
<dbReference type="SMART" id="SM00490">
    <property type="entry name" value="HELICc"/>
    <property type="match status" value="1"/>
</dbReference>
<evidence type="ECO:0000256" key="11">
    <source>
        <dbReference type="ARBA" id="ARBA00023235"/>
    </source>
</evidence>
<dbReference type="NCBIfam" id="NF008165">
    <property type="entry name" value="PRK10917.1-3"/>
    <property type="match status" value="1"/>
</dbReference>
<dbReference type="Pfam" id="PF17191">
    <property type="entry name" value="RecG_wedge"/>
    <property type="match status" value="1"/>
</dbReference>
<dbReference type="SUPFAM" id="SSF50249">
    <property type="entry name" value="Nucleic acid-binding proteins"/>
    <property type="match status" value="1"/>
</dbReference>
<dbReference type="SMART" id="SM00487">
    <property type="entry name" value="DEXDc"/>
    <property type="match status" value="1"/>
</dbReference>
<dbReference type="InterPro" id="IPR033454">
    <property type="entry name" value="RecG_wedge"/>
</dbReference>
<comment type="function">
    <text evidence="15">Plays a critical role in recombination and DNA repair. Helps process Holliday junction intermediates to mature products by catalyzing branch migration. Has replication fork regression activity, unwinds stalled or blocked replication forks to make a HJ that can be resolved. Has a DNA unwinding activity characteristic of a DNA helicase with 3'-5' polarity.</text>
</comment>
<organism evidence="18 19">
    <name type="scientific">Sporolactobacillus terrae</name>
    <dbReference type="NCBI Taxonomy" id="269673"/>
    <lineage>
        <taxon>Bacteria</taxon>
        <taxon>Bacillati</taxon>
        <taxon>Bacillota</taxon>
        <taxon>Bacilli</taxon>
        <taxon>Bacillales</taxon>
        <taxon>Sporolactobacillaceae</taxon>
        <taxon>Sporolactobacillus</taxon>
    </lineage>
</organism>
<dbReference type="InterPro" id="IPR014001">
    <property type="entry name" value="Helicase_ATP-bd"/>
</dbReference>
<comment type="catalytic activity">
    <reaction evidence="12 15">
        <text>Couples ATP hydrolysis with the unwinding of duplex DNA by translocating in the 3'-5' direction.</text>
        <dbReference type="EC" id="5.6.2.4"/>
    </reaction>
</comment>
<protein>
    <recommendedName>
        <fullName evidence="2 15">ATP-dependent DNA helicase RecG</fullName>
        <ecNumber evidence="13 15">5.6.2.4</ecNumber>
    </recommendedName>
</protein>
<dbReference type="Gene3D" id="2.40.50.140">
    <property type="entry name" value="Nucleic acid-binding proteins"/>
    <property type="match status" value="1"/>
</dbReference>
<evidence type="ECO:0000256" key="3">
    <source>
        <dbReference type="ARBA" id="ARBA00022741"/>
    </source>
</evidence>
<comment type="similarity">
    <text evidence="1 15">Belongs to the helicase family. RecG subfamily.</text>
</comment>
<dbReference type="GO" id="GO:0004386">
    <property type="term" value="F:helicase activity"/>
    <property type="evidence" value="ECO:0007669"/>
    <property type="project" value="UniProtKB-KW"/>
</dbReference>
<evidence type="ECO:0000256" key="4">
    <source>
        <dbReference type="ARBA" id="ARBA00022763"/>
    </source>
</evidence>
<evidence type="ECO:0000256" key="13">
    <source>
        <dbReference type="ARBA" id="ARBA00034808"/>
    </source>
</evidence>
<dbReference type="Pfam" id="PF00270">
    <property type="entry name" value="DEAD"/>
    <property type="match status" value="1"/>
</dbReference>
<evidence type="ECO:0000256" key="2">
    <source>
        <dbReference type="ARBA" id="ARBA00017846"/>
    </source>
</evidence>
<keyword evidence="7 15" id="KW-0067">ATP-binding</keyword>
<dbReference type="InterPro" id="IPR012340">
    <property type="entry name" value="NA-bd_OB-fold"/>
</dbReference>
<keyword evidence="8" id="KW-0238">DNA-binding</keyword>
<keyword evidence="6 15" id="KW-0347">Helicase</keyword>
<keyword evidence="4 15" id="KW-0227">DNA damage</keyword>
<dbReference type="InterPro" id="IPR045562">
    <property type="entry name" value="RecG_dom3_C"/>
</dbReference>
<reference evidence="18 19" key="1">
    <citation type="submission" date="2018-01" db="EMBL/GenBank/DDBJ databases">
        <title>Complete genome sequencing of Sporolactobacillus terrae DLG3.</title>
        <authorList>
            <person name="Nam Y.-D."/>
            <person name="Kang J."/>
            <person name="Chung W.-H."/>
        </authorList>
    </citation>
    <scope>NUCLEOTIDE SEQUENCE [LARGE SCALE GENOMIC DNA]</scope>
    <source>
        <strain evidence="18 19">DLG3</strain>
    </source>
</reference>
<dbReference type="PROSITE" id="PS51192">
    <property type="entry name" value="HELICASE_ATP_BIND_1"/>
    <property type="match status" value="1"/>
</dbReference>
<sequence length="683" mass="76937">MMKAMRSKCPITELRGVGARLAEELEQLGIRTVDDLFNYYPYRYDNYEIKDLAEVQDQEQTTVLGKVQSNPLLNYYGKKKSRLSVRVLTGRYLISVIVFNRPYLKRMLSIGDQVTITGKWERNRATLTATDFHKGEPDQNAQWAPVYPVKAGVSVKRIRTLVRQAFKQFPDLIEENLPASLRAAYKLAGKAQAVHTIHFPEDQQHLHQARRRLVYEEFLSYQLKLKAYKRIKRASETGITFSIDSKRLQAFITSLPFPLTQAQDKVLSEILHDMAHAAPMNRLLQGDVGSGKTVVAAIALYAAVCAGYQGALMAPTEILAEQHTETLRELFRPFSISVGLLTGSVRGKKRRELLEQTRSGTVQVLIGTHALIQPEVQFHQLGLVITDEQHRFGVGQRGALRLKGKEPDILYMTATPIPRTLALSVFGDMDVSTIDQLPGGRKAIKTYWVQDNAMDRVIRFMKHELDQGRQAYVICPLIEESEQLDVQNALDVHGYLTQALPDYSVALMHGKLTPEEKDQVMEAFKEHRAQVLVSTTVVEVGVNVPNASLMIIYDADRFGLSQLHQLRGRVGRGSAQSYCVLLADAKSETSREKMRMMTETTDGFKLSGYDLKLRGPGDFFGTKQSGVPSFKLADLVHDYRTLSAARDDAARLVHSEAFWKSDTFRLLREPLIKMGLGESSHLD</sequence>
<comment type="catalytic activity">
    <reaction evidence="14 15">
        <text>ATP + H2O = ADP + phosphate + H(+)</text>
        <dbReference type="Rhea" id="RHEA:13065"/>
        <dbReference type="ChEBI" id="CHEBI:15377"/>
        <dbReference type="ChEBI" id="CHEBI:15378"/>
        <dbReference type="ChEBI" id="CHEBI:30616"/>
        <dbReference type="ChEBI" id="CHEBI:43474"/>
        <dbReference type="ChEBI" id="CHEBI:456216"/>
        <dbReference type="EC" id="5.6.2.4"/>
    </reaction>
</comment>
<dbReference type="EC" id="5.6.2.4" evidence="13 15"/>
<dbReference type="InterPro" id="IPR047112">
    <property type="entry name" value="RecG/Mfd"/>
</dbReference>
<keyword evidence="11" id="KW-0413">Isomerase</keyword>
<evidence type="ECO:0000313" key="18">
    <source>
        <dbReference type="EMBL" id="QAA22311.1"/>
    </source>
</evidence>
<evidence type="ECO:0000256" key="7">
    <source>
        <dbReference type="ARBA" id="ARBA00022840"/>
    </source>
</evidence>